<dbReference type="EMBL" id="QPFP01000346">
    <property type="protein sequence ID" value="TEB15753.1"/>
    <property type="molecule type" value="Genomic_DNA"/>
</dbReference>
<organism evidence="2 3">
    <name type="scientific">Coprinellus micaceus</name>
    <name type="common">Glistening ink-cap mushroom</name>
    <name type="synonym">Coprinus micaceus</name>
    <dbReference type="NCBI Taxonomy" id="71717"/>
    <lineage>
        <taxon>Eukaryota</taxon>
        <taxon>Fungi</taxon>
        <taxon>Dikarya</taxon>
        <taxon>Basidiomycota</taxon>
        <taxon>Agaricomycotina</taxon>
        <taxon>Agaricomycetes</taxon>
        <taxon>Agaricomycetidae</taxon>
        <taxon>Agaricales</taxon>
        <taxon>Agaricineae</taxon>
        <taxon>Psathyrellaceae</taxon>
        <taxon>Coprinellus</taxon>
    </lineage>
</organism>
<protein>
    <submittedName>
        <fullName evidence="2">Uncharacterized protein</fullName>
    </submittedName>
</protein>
<feature type="region of interest" description="Disordered" evidence="1">
    <location>
        <begin position="375"/>
        <end position="405"/>
    </location>
</feature>
<reference evidence="2 3" key="1">
    <citation type="journal article" date="2019" name="Nat. Ecol. Evol.">
        <title>Megaphylogeny resolves global patterns of mushroom evolution.</title>
        <authorList>
            <person name="Varga T."/>
            <person name="Krizsan K."/>
            <person name="Foldi C."/>
            <person name="Dima B."/>
            <person name="Sanchez-Garcia M."/>
            <person name="Sanchez-Ramirez S."/>
            <person name="Szollosi G.J."/>
            <person name="Szarkandi J.G."/>
            <person name="Papp V."/>
            <person name="Albert L."/>
            <person name="Andreopoulos W."/>
            <person name="Angelini C."/>
            <person name="Antonin V."/>
            <person name="Barry K.W."/>
            <person name="Bougher N.L."/>
            <person name="Buchanan P."/>
            <person name="Buyck B."/>
            <person name="Bense V."/>
            <person name="Catcheside P."/>
            <person name="Chovatia M."/>
            <person name="Cooper J."/>
            <person name="Damon W."/>
            <person name="Desjardin D."/>
            <person name="Finy P."/>
            <person name="Geml J."/>
            <person name="Haridas S."/>
            <person name="Hughes K."/>
            <person name="Justo A."/>
            <person name="Karasinski D."/>
            <person name="Kautmanova I."/>
            <person name="Kiss B."/>
            <person name="Kocsube S."/>
            <person name="Kotiranta H."/>
            <person name="LaButti K.M."/>
            <person name="Lechner B.E."/>
            <person name="Liimatainen K."/>
            <person name="Lipzen A."/>
            <person name="Lukacs Z."/>
            <person name="Mihaltcheva S."/>
            <person name="Morgado L.N."/>
            <person name="Niskanen T."/>
            <person name="Noordeloos M.E."/>
            <person name="Ohm R.A."/>
            <person name="Ortiz-Santana B."/>
            <person name="Ovrebo C."/>
            <person name="Racz N."/>
            <person name="Riley R."/>
            <person name="Savchenko A."/>
            <person name="Shiryaev A."/>
            <person name="Soop K."/>
            <person name="Spirin V."/>
            <person name="Szebenyi C."/>
            <person name="Tomsovsky M."/>
            <person name="Tulloss R.E."/>
            <person name="Uehling J."/>
            <person name="Grigoriev I.V."/>
            <person name="Vagvolgyi C."/>
            <person name="Papp T."/>
            <person name="Martin F.M."/>
            <person name="Miettinen O."/>
            <person name="Hibbett D.S."/>
            <person name="Nagy L.G."/>
        </authorList>
    </citation>
    <scope>NUCLEOTIDE SEQUENCE [LARGE SCALE GENOMIC DNA]</scope>
    <source>
        <strain evidence="2 3">FP101781</strain>
    </source>
</reference>
<feature type="compositionally biased region" description="Basic and acidic residues" evidence="1">
    <location>
        <begin position="242"/>
        <end position="253"/>
    </location>
</feature>
<evidence type="ECO:0000313" key="2">
    <source>
        <dbReference type="EMBL" id="TEB15753.1"/>
    </source>
</evidence>
<dbReference type="Proteomes" id="UP000298030">
    <property type="component" value="Unassembled WGS sequence"/>
</dbReference>
<sequence>MAGLVGSMAPGKSTTGLEPVQMDQWHGQMAKWQGKRLPRGWGHGAGPPITGQSGSFEGMSSESITTDSVGGAVAVAASVGINASTNAGAGVGVNFDPGLDVGLGAGFFSDEDLCLLFPMRKDSTRLTRLSEVEPALDEDDEMGMFSTTLERLFMLKWLKGRTLNARIRVRAGCKTGGLRGWEYLGLGGMAPSPVTHEPRSKDLTPPDHSLCESGLMTLSPQGAMVTEEAEPTGNPITQQESPLKDSRSSRSIRDTASPSLDKAEVALALVTTFTFITAKLPVAHTSLNVHQCQGRSSSPPPEYDGQVLDDLVASATMNVPLNIHLLDGSDCQALPAVVKTTSQEDVQALTITYPSPSHLDPSIQDPEIDEIFHYDPDGVSAADQGREGPQTKGKPHHPDGFVACSPHGVVRPLVPSSVYSHPHSHSQSSLPSVLAGSASSLSLGLGGPGLQGLPRHSPRQSSSPSRSFTSSHRTSGSAIYPSSPLAHQSYSSLPSPSSAALIGQMSTKRTYVESLQLQLEMAERNARLHDQMVSNQREIQENHRQIHRRLGLAYDDISDALVEDSDCIICAAAAEEAA</sequence>
<feature type="compositionally biased region" description="Polar residues" evidence="1">
    <location>
        <begin position="50"/>
        <end position="63"/>
    </location>
</feature>
<evidence type="ECO:0000256" key="1">
    <source>
        <dbReference type="SAM" id="MobiDB-lite"/>
    </source>
</evidence>
<evidence type="ECO:0000313" key="3">
    <source>
        <dbReference type="Proteomes" id="UP000298030"/>
    </source>
</evidence>
<dbReference type="AlphaFoldDB" id="A0A4Y7S3V2"/>
<comment type="caution">
    <text evidence="2">The sequence shown here is derived from an EMBL/GenBank/DDBJ whole genome shotgun (WGS) entry which is preliminary data.</text>
</comment>
<proteinExistence type="predicted"/>
<keyword evidence="3" id="KW-1185">Reference proteome</keyword>
<accession>A0A4Y7S3V2</accession>
<feature type="region of interest" description="Disordered" evidence="1">
    <location>
        <begin position="1"/>
        <end position="63"/>
    </location>
</feature>
<feature type="compositionally biased region" description="Low complexity" evidence="1">
    <location>
        <begin position="451"/>
        <end position="477"/>
    </location>
</feature>
<gene>
    <name evidence="2" type="ORF">FA13DRAFT_1721075</name>
</gene>
<feature type="region of interest" description="Disordered" evidence="1">
    <location>
        <begin position="225"/>
        <end position="257"/>
    </location>
</feature>
<feature type="region of interest" description="Disordered" evidence="1">
    <location>
        <begin position="445"/>
        <end position="498"/>
    </location>
</feature>
<name>A0A4Y7S3V2_COPMI</name>